<comment type="caution">
    <text evidence="1">The sequence shown here is derived from an EMBL/GenBank/DDBJ whole genome shotgun (WGS) entry which is preliminary data.</text>
</comment>
<protein>
    <submittedName>
        <fullName evidence="1">Uncharacterized protein</fullName>
    </submittedName>
</protein>
<reference evidence="1" key="1">
    <citation type="submission" date="2021-02" db="EMBL/GenBank/DDBJ databases">
        <authorList>
            <person name="Nowell W R."/>
        </authorList>
    </citation>
    <scope>NUCLEOTIDE SEQUENCE</scope>
</reference>
<evidence type="ECO:0000313" key="1">
    <source>
        <dbReference type="EMBL" id="CAF3983403.1"/>
    </source>
</evidence>
<sequence>MGKPILKKLNSSKDNEALNDWIESLKTEFKRERRSLQQIYVQVQKMKVKYGNSAGRPIKRSENVIAPRRISPVQFWNTIDIHDDPEDLNKSIQIVKNKLGDRNVDSDLVRSS</sequence>
<dbReference type="Proteomes" id="UP000663868">
    <property type="component" value="Unassembled WGS sequence"/>
</dbReference>
<proteinExistence type="predicted"/>
<name>A0A819MPF4_9BILA</name>
<evidence type="ECO:0000313" key="2">
    <source>
        <dbReference type="Proteomes" id="UP000663868"/>
    </source>
</evidence>
<organism evidence="1 2">
    <name type="scientific">Adineta steineri</name>
    <dbReference type="NCBI Taxonomy" id="433720"/>
    <lineage>
        <taxon>Eukaryota</taxon>
        <taxon>Metazoa</taxon>
        <taxon>Spiralia</taxon>
        <taxon>Gnathifera</taxon>
        <taxon>Rotifera</taxon>
        <taxon>Eurotatoria</taxon>
        <taxon>Bdelloidea</taxon>
        <taxon>Adinetida</taxon>
        <taxon>Adinetidae</taxon>
        <taxon>Adineta</taxon>
    </lineage>
</organism>
<accession>A0A819MPF4</accession>
<dbReference type="AlphaFoldDB" id="A0A819MPF4"/>
<dbReference type="EMBL" id="CAJOBB010002606">
    <property type="protein sequence ID" value="CAF3983403.1"/>
    <property type="molecule type" value="Genomic_DNA"/>
</dbReference>
<gene>
    <name evidence="1" type="ORF">KXQ929_LOCUS27478</name>
</gene>